<comment type="catalytic activity">
    <reaction evidence="8">
        <text>L-arginine + H(+) = agmatine + CO2</text>
        <dbReference type="Rhea" id="RHEA:17641"/>
        <dbReference type="ChEBI" id="CHEBI:15378"/>
        <dbReference type="ChEBI" id="CHEBI:16526"/>
        <dbReference type="ChEBI" id="CHEBI:32682"/>
        <dbReference type="ChEBI" id="CHEBI:58145"/>
        <dbReference type="EC" id="4.1.1.19"/>
    </reaction>
</comment>
<evidence type="ECO:0000256" key="3">
    <source>
        <dbReference type="ARBA" id="ARBA00012426"/>
    </source>
</evidence>
<name>A0A2T2WYY9_9FIRM</name>
<reference evidence="9 10" key="1">
    <citation type="journal article" date="2014" name="BMC Genomics">
        <title>Comparison of environmental and isolate Sulfobacillus genomes reveals diverse carbon, sulfur, nitrogen, and hydrogen metabolisms.</title>
        <authorList>
            <person name="Justice N.B."/>
            <person name="Norman A."/>
            <person name="Brown C.T."/>
            <person name="Singh A."/>
            <person name="Thomas B.C."/>
            <person name="Banfield J.F."/>
        </authorList>
    </citation>
    <scope>NUCLEOTIDE SEQUENCE [LARGE SCALE GENOMIC DNA]</scope>
    <source>
        <strain evidence="9">AMDSBA1</strain>
    </source>
</reference>
<evidence type="ECO:0000256" key="2">
    <source>
        <dbReference type="ARBA" id="ARBA00008611"/>
    </source>
</evidence>
<sequence>MLETPKKFTLIAGSAEGPSRLNAFDNALLAAGIGNVNLIRVSSILPPNAIQVEKLEVIPGQLMPTAYGTITSDLTGETISAAVAVGIGESDEYGVIMEFSGRCGQEQAEDTVTEMVRAAFQQRRRELTRVIVRASEHRVQSIGCAFAAVALWY</sequence>
<dbReference type="PANTHER" id="PTHR40438">
    <property type="entry name" value="PYRUVOYL-DEPENDENT ARGININE DECARBOXYLASE"/>
    <property type="match status" value="1"/>
</dbReference>
<comment type="cofactor">
    <cofactor evidence="1">
        <name>pyruvate</name>
        <dbReference type="ChEBI" id="CHEBI:15361"/>
    </cofactor>
</comment>
<dbReference type="Gene3D" id="3.50.20.10">
    <property type="entry name" value="Pyruvoyl-Dependent Histidine Decarboxylase, subunit B"/>
    <property type="match status" value="1"/>
</dbReference>
<dbReference type="InterPro" id="IPR002724">
    <property type="entry name" value="Pyruvoyl-dep_arg_deCO2ase"/>
</dbReference>
<keyword evidence="7" id="KW-0670">Pyruvate</keyword>
<dbReference type="AlphaFoldDB" id="A0A2T2WYY9"/>
<dbReference type="HAMAP" id="MF_01404">
    <property type="entry name" value="PvlArgDC"/>
    <property type="match status" value="1"/>
</dbReference>
<dbReference type="GO" id="GO:0006527">
    <property type="term" value="P:L-arginine catabolic process"/>
    <property type="evidence" value="ECO:0007669"/>
    <property type="project" value="InterPro"/>
</dbReference>
<dbReference type="NCBIfam" id="TIGR00286">
    <property type="entry name" value="pyruvoyl-dependent arginine decarboxylase"/>
    <property type="match status" value="1"/>
</dbReference>
<dbReference type="Gene3D" id="3.30.60.30">
    <property type="match status" value="1"/>
</dbReference>
<dbReference type="SFLD" id="SFLDG01170">
    <property type="entry name" value="Pyruvoyl-dependent_arginine_de"/>
    <property type="match status" value="1"/>
</dbReference>
<dbReference type="GO" id="GO:0008792">
    <property type="term" value="F:arginine decarboxylase activity"/>
    <property type="evidence" value="ECO:0007669"/>
    <property type="project" value="UniProtKB-EC"/>
</dbReference>
<evidence type="ECO:0000313" key="9">
    <source>
        <dbReference type="EMBL" id="PSR27426.1"/>
    </source>
</evidence>
<evidence type="ECO:0000256" key="6">
    <source>
        <dbReference type="ARBA" id="ARBA00023239"/>
    </source>
</evidence>
<dbReference type="PANTHER" id="PTHR40438:SF1">
    <property type="entry name" value="PYRUVOYL-DEPENDENT ARGININE DECARBOXYLASE"/>
    <property type="match status" value="1"/>
</dbReference>
<dbReference type="InterPro" id="IPR016104">
    <property type="entry name" value="Pyr-dep_his/arg-deCO2ase"/>
</dbReference>
<dbReference type="Pfam" id="PF01862">
    <property type="entry name" value="PvlArgDC"/>
    <property type="match status" value="1"/>
</dbReference>
<dbReference type="EMBL" id="PXYT01000026">
    <property type="protein sequence ID" value="PSR27426.1"/>
    <property type="molecule type" value="Genomic_DNA"/>
</dbReference>
<proteinExistence type="inferred from homology"/>
<keyword evidence="5" id="KW-0210">Decarboxylase</keyword>
<accession>A0A2T2WYY9</accession>
<evidence type="ECO:0000256" key="5">
    <source>
        <dbReference type="ARBA" id="ARBA00022793"/>
    </source>
</evidence>
<dbReference type="SFLD" id="SFLDF00471">
    <property type="entry name" value="Pyruvoyl-dependent_arginine_de"/>
    <property type="match status" value="1"/>
</dbReference>
<dbReference type="EC" id="4.1.1.19" evidence="3"/>
<gene>
    <name evidence="9" type="ORF">C7B43_11840</name>
</gene>
<dbReference type="InterPro" id="IPR016105">
    <property type="entry name" value="Pyr-dep_his/arg-deCO2ase_sand"/>
</dbReference>
<keyword evidence="6" id="KW-0456">Lyase</keyword>
<organism evidence="9 10">
    <name type="scientific">Sulfobacillus benefaciens</name>
    <dbReference type="NCBI Taxonomy" id="453960"/>
    <lineage>
        <taxon>Bacteria</taxon>
        <taxon>Bacillati</taxon>
        <taxon>Bacillota</taxon>
        <taxon>Clostridia</taxon>
        <taxon>Eubacteriales</taxon>
        <taxon>Clostridiales Family XVII. Incertae Sedis</taxon>
        <taxon>Sulfobacillus</taxon>
    </lineage>
</organism>
<evidence type="ECO:0000256" key="8">
    <source>
        <dbReference type="ARBA" id="ARBA00049309"/>
    </source>
</evidence>
<dbReference type="Proteomes" id="UP000242699">
    <property type="component" value="Unassembled WGS sequence"/>
</dbReference>
<dbReference type="PIRSF" id="PIRSF005216">
    <property type="entry name" value="Pyruvoyl-dep_arg_deCO2ase"/>
    <property type="match status" value="1"/>
</dbReference>
<evidence type="ECO:0000256" key="7">
    <source>
        <dbReference type="ARBA" id="ARBA00023317"/>
    </source>
</evidence>
<dbReference type="SFLD" id="SFLDS00055">
    <property type="entry name" value="Pyruvoyl-Dependent_Histidine/A"/>
    <property type="match status" value="1"/>
</dbReference>
<dbReference type="SUPFAM" id="SSF56271">
    <property type="entry name" value="Pyruvoyl-dependent histidine and arginine decarboxylases"/>
    <property type="match status" value="1"/>
</dbReference>
<comment type="similarity">
    <text evidence="2">Belongs to the pyruvoyl-dependent arginine decarboxylase family.</text>
</comment>
<comment type="caution">
    <text evidence="9">The sequence shown here is derived from an EMBL/GenBank/DDBJ whole genome shotgun (WGS) entry which is preliminary data.</text>
</comment>
<protein>
    <recommendedName>
        <fullName evidence="4">Pyruvoyl-dependent arginine decarboxylase AaxB</fullName>
        <ecNumber evidence="3">4.1.1.19</ecNumber>
    </recommendedName>
</protein>
<evidence type="ECO:0000313" key="10">
    <source>
        <dbReference type="Proteomes" id="UP000242699"/>
    </source>
</evidence>
<evidence type="ECO:0000256" key="4">
    <source>
        <dbReference type="ARBA" id="ARBA00014727"/>
    </source>
</evidence>
<evidence type="ECO:0000256" key="1">
    <source>
        <dbReference type="ARBA" id="ARBA00001928"/>
    </source>
</evidence>